<keyword evidence="4" id="KW-1185">Reference proteome</keyword>
<dbReference type="RefSeq" id="WP_061919515.1">
    <property type="nucleotide sequence ID" value="NZ_DF967971.1"/>
</dbReference>
<dbReference type="Proteomes" id="UP000050514">
    <property type="component" value="Unassembled WGS sequence"/>
</dbReference>
<gene>
    <name evidence="3" type="ORF">AC812_07075</name>
</gene>
<comment type="caution">
    <text evidence="3">The sequence shown here is derived from an EMBL/GenBank/DDBJ whole genome shotgun (WGS) entry which is preliminary data.</text>
</comment>
<name>A0A0P6X9M8_9CHLR</name>
<evidence type="ECO:0000313" key="3">
    <source>
        <dbReference type="EMBL" id="KPL76405.1"/>
    </source>
</evidence>
<evidence type="ECO:0000256" key="1">
    <source>
        <dbReference type="SAM" id="Phobius"/>
    </source>
</evidence>
<keyword evidence="1" id="KW-1133">Transmembrane helix</keyword>
<dbReference type="STRING" id="360411.AC812_07075"/>
<evidence type="ECO:0000313" key="4">
    <source>
        <dbReference type="Proteomes" id="UP000050514"/>
    </source>
</evidence>
<accession>A0A0P6X9M8</accession>
<dbReference type="Pfam" id="PF18917">
    <property type="entry name" value="LiaI-LiaF-like_TM1"/>
    <property type="match status" value="1"/>
</dbReference>
<keyword evidence="1" id="KW-0812">Transmembrane</keyword>
<keyword evidence="1" id="KW-0472">Membrane</keyword>
<sequence>MHRNRLFGGLILILLGTLFLLQTLGVLAWSVWTYFWPLVLILLGAWILLRPRLAGKQSLEVENLAIPLQTAGESSIEFNHGAGRLLVSGDAAPGQLLEGSFVGGVRHSVQQEGTLARVTLSADPVLTPLDIPWSGEEGLRWDVKLSREVPLDLTFHTGAGENRINLRDLSVKRVVLETGASSSEITLPAQSPFCRVVVRAGAASVVLRVPDGVAGRIEMESGLVGSKIDPQRFPFNGTTYETPGYDLAERRVEIKVEAGLGSIEITSG</sequence>
<reference evidence="3 4" key="1">
    <citation type="submission" date="2015-07" db="EMBL/GenBank/DDBJ databases">
        <title>Draft genome of Bellilinea caldifistulae DSM 17877.</title>
        <authorList>
            <person name="Hemp J."/>
            <person name="Ward L.M."/>
            <person name="Pace L.A."/>
            <person name="Fischer W.W."/>
        </authorList>
    </citation>
    <scope>NUCLEOTIDE SEQUENCE [LARGE SCALE GENOMIC DNA]</scope>
    <source>
        <strain evidence="3 4">GOMI-1</strain>
    </source>
</reference>
<feature type="domain" description="LiaI-LiaF-like transmembrane region" evidence="2">
    <location>
        <begin position="6"/>
        <end position="48"/>
    </location>
</feature>
<protein>
    <recommendedName>
        <fullName evidence="2">LiaI-LiaF-like transmembrane region domain-containing protein</fullName>
    </recommendedName>
</protein>
<dbReference type="EMBL" id="LGHJ01000012">
    <property type="protein sequence ID" value="KPL76405.1"/>
    <property type="molecule type" value="Genomic_DNA"/>
</dbReference>
<dbReference type="InterPro" id="IPR043726">
    <property type="entry name" value="LiaI-LiaF-like_TM1"/>
</dbReference>
<feature type="transmembrane region" description="Helical" evidence="1">
    <location>
        <begin position="7"/>
        <end position="25"/>
    </location>
</feature>
<dbReference type="AlphaFoldDB" id="A0A0P6X9M8"/>
<proteinExistence type="predicted"/>
<feature type="transmembrane region" description="Helical" evidence="1">
    <location>
        <begin position="31"/>
        <end position="49"/>
    </location>
</feature>
<dbReference type="OrthoDB" id="163780at2"/>
<evidence type="ECO:0000259" key="2">
    <source>
        <dbReference type="Pfam" id="PF18917"/>
    </source>
</evidence>
<organism evidence="3 4">
    <name type="scientific">Bellilinea caldifistulae</name>
    <dbReference type="NCBI Taxonomy" id="360411"/>
    <lineage>
        <taxon>Bacteria</taxon>
        <taxon>Bacillati</taxon>
        <taxon>Chloroflexota</taxon>
        <taxon>Anaerolineae</taxon>
        <taxon>Anaerolineales</taxon>
        <taxon>Anaerolineaceae</taxon>
        <taxon>Bellilinea</taxon>
    </lineage>
</organism>